<sequence length="78" mass="9204">MKLQITLTKQEERLLSSRAEILGYDVTKYVKFLLAREALLAKPRVFQMNESQVDRVEQAFIAEKTGETKEWHFEEDDN</sequence>
<evidence type="ECO:0000313" key="2">
    <source>
        <dbReference type="Proteomes" id="UP000177390"/>
    </source>
</evidence>
<proteinExistence type="predicted"/>
<evidence type="ECO:0000313" key="1">
    <source>
        <dbReference type="EMBL" id="OGD69860.1"/>
    </source>
</evidence>
<comment type="caution">
    <text evidence="1">The sequence shown here is derived from an EMBL/GenBank/DDBJ whole genome shotgun (WGS) entry which is preliminary data.</text>
</comment>
<dbReference type="EMBL" id="MFAH01000070">
    <property type="protein sequence ID" value="OGD69860.1"/>
    <property type="molecule type" value="Genomic_DNA"/>
</dbReference>
<name>A0A1F5ER92_9BACT</name>
<gene>
    <name evidence="1" type="ORF">A3D09_02315</name>
</gene>
<dbReference type="AlphaFoldDB" id="A0A1F5ER92"/>
<accession>A0A1F5ER92</accession>
<reference evidence="1 2" key="1">
    <citation type="journal article" date="2016" name="Nat. Commun.">
        <title>Thousands of microbial genomes shed light on interconnected biogeochemical processes in an aquifer system.</title>
        <authorList>
            <person name="Anantharaman K."/>
            <person name="Brown C.T."/>
            <person name="Hug L.A."/>
            <person name="Sharon I."/>
            <person name="Castelle C.J."/>
            <person name="Probst A.J."/>
            <person name="Thomas B.C."/>
            <person name="Singh A."/>
            <person name="Wilkins M.J."/>
            <person name="Karaoz U."/>
            <person name="Brodie E.L."/>
            <person name="Williams K.H."/>
            <person name="Hubbard S.S."/>
            <person name="Banfield J.F."/>
        </authorList>
    </citation>
    <scope>NUCLEOTIDE SEQUENCE [LARGE SCALE GENOMIC DNA]</scope>
</reference>
<protein>
    <submittedName>
        <fullName evidence="1">Uncharacterized protein</fullName>
    </submittedName>
</protein>
<organism evidence="1 2">
    <name type="scientific">Candidatus Collierbacteria bacterium RIFCSPHIGHO2_02_FULL_49_10</name>
    <dbReference type="NCBI Taxonomy" id="1817723"/>
    <lineage>
        <taxon>Bacteria</taxon>
        <taxon>Candidatus Collieribacteriota</taxon>
    </lineage>
</organism>
<dbReference type="Proteomes" id="UP000177390">
    <property type="component" value="Unassembled WGS sequence"/>
</dbReference>